<proteinExistence type="predicted"/>
<feature type="region of interest" description="Disordered" evidence="1">
    <location>
        <begin position="1"/>
        <end position="21"/>
    </location>
</feature>
<dbReference type="STRING" id="717646.M2MLF1"/>
<dbReference type="InterPro" id="IPR053204">
    <property type="entry name" value="Oxopyrrolidines_Biosynth-assoc"/>
</dbReference>
<dbReference type="Proteomes" id="UP000011761">
    <property type="component" value="Unassembled WGS sequence"/>
</dbReference>
<dbReference type="EMBL" id="KB445562">
    <property type="protein sequence ID" value="EMC92218.1"/>
    <property type="molecule type" value="Genomic_DNA"/>
</dbReference>
<sequence>MVDHDAVAQQSHAEAPEDATTLRNGVIAATAEMYSTDDPAATTIWSYMLGELSAHDVVQTLADPVDQAYTSADFGWRLWEMQQIARQQREAWSAEEWDRIWGPLGDGVPQPEGKREDRLSAEGELWELWGGVLLAGRRTSWRDEAGQNRLVDLCKAFKARPDPPLPAKATKALRNNWIWKSGRLWSELSMLGPSAREHWNDAPRESGGFSVAEVESWLNVNAFAARLSVAEVFDFSNYGIWALREALEEEPGGSNHASKSEKLGVSIREAAVWVSIAGRLMWEKVVRDDDGEPPVTVDAATLPSDLPWSVKSRGQDTRDYTPSRWRFWKARFRVLSERETLSDQAKLAAKDAAELMSEIEREKPLSGHS</sequence>
<dbReference type="KEGG" id="bcom:BAUCODRAFT_282212"/>
<protein>
    <recommendedName>
        <fullName evidence="4">Nuclear pore complex protein</fullName>
    </recommendedName>
</protein>
<accession>M2MLF1</accession>
<organism evidence="2 3">
    <name type="scientific">Baudoinia panamericana (strain UAMH 10762)</name>
    <name type="common">Angels' share fungus</name>
    <name type="synonym">Baudoinia compniacensis (strain UAMH 10762)</name>
    <dbReference type="NCBI Taxonomy" id="717646"/>
    <lineage>
        <taxon>Eukaryota</taxon>
        <taxon>Fungi</taxon>
        <taxon>Dikarya</taxon>
        <taxon>Ascomycota</taxon>
        <taxon>Pezizomycotina</taxon>
        <taxon>Dothideomycetes</taxon>
        <taxon>Dothideomycetidae</taxon>
        <taxon>Mycosphaerellales</taxon>
        <taxon>Teratosphaeriaceae</taxon>
        <taxon>Baudoinia</taxon>
    </lineage>
</organism>
<evidence type="ECO:0000313" key="2">
    <source>
        <dbReference type="EMBL" id="EMC92218.1"/>
    </source>
</evidence>
<gene>
    <name evidence="2" type="ORF">BAUCODRAFT_282212</name>
</gene>
<dbReference type="eggNOG" id="ENOG502S7Q5">
    <property type="taxonomic scope" value="Eukaryota"/>
</dbReference>
<dbReference type="HOGENOM" id="CLU_700295_0_0_1"/>
<name>M2MLF1_BAUPA</name>
<evidence type="ECO:0000313" key="3">
    <source>
        <dbReference type="Proteomes" id="UP000011761"/>
    </source>
</evidence>
<dbReference type="Pfam" id="PF12311">
    <property type="entry name" value="DUF3632"/>
    <property type="match status" value="1"/>
</dbReference>
<keyword evidence="3" id="KW-1185">Reference proteome</keyword>
<dbReference type="PANTHER" id="PTHR38797:SF4">
    <property type="entry name" value="NUCLEAR PORE COMPLEX PROTEIN NUP85"/>
    <property type="match status" value="1"/>
</dbReference>
<dbReference type="OMA" id="EFSKERW"/>
<dbReference type="RefSeq" id="XP_007680664.1">
    <property type="nucleotide sequence ID" value="XM_007682474.1"/>
</dbReference>
<evidence type="ECO:0008006" key="4">
    <source>
        <dbReference type="Google" id="ProtNLM"/>
    </source>
</evidence>
<reference evidence="2 3" key="1">
    <citation type="journal article" date="2012" name="PLoS Pathog.">
        <title>Diverse lifestyles and strategies of plant pathogenesis encoded in the genomes of eighteen Dothideomycetes fungi.</title>
        <authorList>
            <person name="Ohm R.A."/>
            <person name="Feau N."/>
            <person name="Henrissat B."/>
            <person name="Schoch C.L."/>
            <person name="Horwitz B.A."/>
            <person name="Barry K.W."/>
            <person name="Condon B.J."/>
            <person name="Copeland A.C."/>
            <person name="Dhillon B."/>
            <person name="Glaser F."/>
            <person name="Hesse C.N."/>
            <person name="Kosti I."/>
            <person name="LaButti K."/>
            <person name="Lindquist E.A."/>
            <person name="Lucas S."/>
            <person name="Salamov A.A."/>
            <person name="Bradshaw R.E."/>
            <person name="Ciuffetti L."/>
            <person name="Hamelin R.C."/>
            <person name="Kema G.H.J."/>
            <person name="Lawrence C."/>
            <person name="Scott J.A."/>
            <person name="Spatafora J.W."/>
            <person name="Turgeon B.G."/>
            <person name="de Wit P.J.G.M."/>
            <person name="Zhong S."/>
            <person name="Goodwin S.B."/>
            <person name="Grigoriev I.V."/>
        </authorList>
    </citation>
    <scope>NUCLEOTIDE SEQUENCE [LARGE SCALE GENOMIC DNA]</scope>
    <source>
        <strain evidence="2 3">UAMH 10762</strain>
    </source>
</reference>
<dbReference type="AlphaFoldDB" id="M2MLF1"/>
<dbReference type="PANTHER" id="PTHR38797">
    <property type="entry name" value="NUCLEAR PORE COMPLEX PROTEIN NUP85-RELATED"/>
    <property type="match status" value="1"/>
</dbReference>
<evidence type="ECO:0000256" key="1">
    <source>
        <dbReference type="SAM" id="MobiDB-lite"/>
    </source>
</evidence>
<dbReference type="GeneID" id="19110686"/>
<dbReference type="InterPro" id="IPR022085">
    <property type="entry name" value="OpdG"/>
</dbReference>
<dbReference type="OrthoDB" id="3350591at2759"/>